<keyword evidence="3" id="KW-1185">Reference proteome</keyword>
<dbReference type="AlphaFoldDB" id="A0A495JK24"/>
<organism evidence="2 3">
    <name type="scientific">Micromonospora pisi</name>
    <dbReference type="NCBI Taxonomy" id="589240"/>
    <lineage>
        <taxon>Bacteria</taxon>
        <taxon>Bacillati</taxon>
        <taxon>Actinomycetota</taxon>
        <taxon>Actinomycetes</taxon>
        <taxon>Micromonosporales</taxon>
        <taxon>Micromonosporaceae</taxon>
        <taxon>Micromonospora</taxon>
    </lineage>
</organism>
<sequence>MTINSTRRKWFLAPPDEPPSTTPLPVTPPAALPITRRDRELVVLVVGAATIGGRPGYGAGAWPVRRNSGRWSG</sequence>
<accession>A0A495JK24</accession>
<evidence type="ECO:0000313" key="2">
    <source>
        <dbReference type="EMBL" id="RKR89035.1"/>
    </source>
</evidence>
<proteinExistence type="predicted"/>
<name>A0A495JK24_9ACTN</name>
<protein>
    <submittedName>
        <fullName evidence="2">Uncharacterized protein</fullName>
    </submittedName>
</protein>
<evidence type="ECO:0000256" key="1">
    <source>
        <dbReference type="SAM" id="MobiDB-lite"/>
    </source>
</evidence>
<dbReference type="Proteomes" id="UP000277671">
    <property type="component" value="Unassembled WGS sequence"/>
</dbReference>
<comment type="caution">
    <text evidence="2">The sequence shown here is derived from an EMBL/GenBank/DDBJ whole genome shotgun (WGS) entry which is preliminary data.</text>
</comment>
<feature type="region of interest" description="Disordered" evidence="1">
    <location>
        <begin position="1"/>
        <end position="28"/>
    </location>
</feature>
<dbReference type="EMBL" id="RBKT01000001">
    <property type="protein sequence ID" value="RKR89035.1"/>
    <property type="molecule type" value="Genomic_DNA"/>
</dbReference>
<feature type="compositionally biased region" description="Basic residues" evidence="1">
    <location>
        <begin position="1"/>
        <end position="10"/>
    </location>
</feature>
<reference evidence="2 3" key="1">
    <citation type="submission" date="2018-10" db="EMBL/GenBank/DDBJ databases">
        <title>Sequencing the genomes of 1000 actinobacteria strains.</title>
        <authorList>
            <person name="Klenk H.-P."/>
        </authorList>
    </citation>
    <scope>NUCLEOTIDE SEQUENCE [LARGE SCALE GENOMIC DNA]</scope>
    <source>
        <strain evidence="2 3">DSM 45175</strain>
    </source>
</reference>
<gene>
    <name evidence="2" type="ORF">BDK92_3372</name>
</gene>
<evidence type="ECO:0000313" key="3">
    <source>
        <dbReference type="Proteomes" id="UP000277671"/>
    </source>
</evidence>
<feature type="compositionally biased region" description="Pro residues" evidence="1">
    <location>
        <begin position="15"/>
        <end position="28"/>
    </location>
</feature>
<dbReference type="RefSeq" id="WP_121157556.1">
    <property type="nucleotide sequence ID" value="NZ_RBKT01000001.1"/>
</dbReference>